<evidence type="ECO:0000313" key="2">
    <source>
        <dbReference type="EMBL" id="OYD56550.1"/>
    </source>
</evidence>
<evidence type="ECO:0000256" key="1">
    <source>
        <dbReference type="SAM" id="Coils"/>
    </source>
</evidence>
<protein>
    <recommendedName>
        <fullName evidence="4">YwqI/YxiC family protein</fullName>
    </recommendedName>
</protein>
<dbReference type="EMBL" id="NOII01000011">
    <property type="protein sequence ID" value="OYD56550.1"/>
    <property type="molecule type" value="Genomic_DNA"/>
</dbReference>
<dbReference type="Proteomes" id="UP000215059">
    <property type="component" value="Unassembled WGS sequence"/>
</dbReference>
<evidence type="ECO:0008006" key="4">
    <source>
        <dbReference type="Google" id="ProtNLM"/>
    </source>
</evidence>
<name>A0A235F5K9_9BACL</name>
<keyword evidence="3" id="KW-1185">Reference proteome</keyword>
<dbReference type="AlphaFoldDB" id="A0A235F5K9"/>
<accession>A0A235F5K9</accession>
<evidence type="ECO:0000313" key="3">
    <source>
        <dbReference type="Proteomes" id="UP000215059"/>
    </source>
</evidence>
<dbReference type="RefSeq" id="WP_094253566.1">
    <property type="nucleotide sequence ID" value="NZ_JBHLXL010000002.1"/>
</dbReference>
<sequence length="91" mass="10225">MSEIRIKYNEVEAALSQLQSAVQALEPVMPEDISGLNILETVDELNNINNRLQQTLTAYQELLSKNTQGTREAVNLMEETDKDVASGMMQR</sequence>
<proteinExistence type="predicted"/>
<keyword evidence="1" id="KW-0175">Coiled coil</keyword>
<dbReference type="OrthoDB" id="2455619at2"/>
<organism evidence="2 3">
    <name type="scientific">Fictibacillus aquaticus</name>
    <dbReference type="NCBI Taxonomy" id="2021314"/>
    <lineage>
        <taxon>Bacteria</taxon>
        <taxon>Bacillati</taxon>
        <taxon>Bacillota</taxon>
        <taxon>Bacilli</taxon>
        <taxon>Bacillales</taxon>
        <taxon>Fictibacillaceae</taxon>
        <taxon>Fictibacillus</taxon>
    </lineage>
</organism>
<reference evidence="2 3" key="1">
    <citation type="submission" date="2017-07" db="EMBL/GenBank/DDBJ databases">
        <title>Fictibacillus sp. nov. GDSW-R2A3 Genome sequencing and assembly.</title>
        <authorList>
            <person name="Mayilraj S."/>
        </authorList>
    </citation>
    <scope>NUCLEOTIDE SEQUENCE [LARGE SCALE GENOMIC DNA]</scope>
    <source>
        <strain evidence="2 3">GDSW-R2A3</strain>
    </source>
</reference>
<dbReference type="Pfam" id="PF17279">
    <property type="entry name" value="DUF5344"/>
    <property type="match status" value="1"/>
</dbReference>
<gene>
    <name evidence="2" type="ORF">CGZ90_16185</name>
</gene>
<comment type="caution">
    <text evidence="2">The sequence shown here is derived from an EMBL/GenBank/DDBJ whole genome shotgun (WGS) entry which is preliminary data.</text>
</comment>
<feature type="coiled-coil region" evidence="1">
    <location>
        <begin position="1"/>
        <end position="65"/>
    </location>
</feature>
<dbReference type="InterPro" id="IPR046318">
    <property type="entry name" value="DUF5344"/>
</dbReference>